<dbReference type="Pfam" id="PF00501">
    <property type="entry name" value="AMP-binding"/>
    <property type="match status" value="1"/>
</dbReference>
<feature type="domain" description="AMP-dependent synthetase/ligase" evidence="10">
    <location>
        <begin position="140"/>
        <end position="514"/>
    </location>
</feature>
<dbReference type="InterPro" id="IPR000873">
    <property type="entry name" value="AMP-dep_synth/lig_dom"/>
</dbReference>
<feature type="domain" description="AMP-binding enzyme C-terminal" evidence="11">
    <location>
        <begin position="581"/>
        <end position="659"/>
    </location>
</feature>
<evidence type="ECO:0000256" key="6">
    <source>
        <dbReference type="ARBA" id="ARBA00040004"/>
    </source>
</evidence>
<dbReference type="SUPFAM" id="SSF56801">
    <property type="entry name" value="Acetyl-CoA synthetase-like"/>
    <property type="match status" value="1"/>
</dbReference>
<evidence type="ECO:0000256" key="2">
    <source>
        <dbReference type="ARBA" id="ARBA00006432"/>
    </source>
</evidence>
<protein>
    <recommendedName>
        <fullName evidence="6">Acyl-CoA synthetase short-chain family member 3, mitochondrial</fullName>
        <ecNumber evidence="4">6.2.1.1</ecNumber>
        <ecNumber evidence="3">6.2.1.17</ecNumber>
    </recommendedName>
    <alternativeName>
        <fullName evidence="7">Acetate--CoA ligase 3</fullName>
    </alternativeName>
    <alternativeName>
        <fullName evidence="5">Propionate--CoA ligase</fullName>
    </alternativeName>
</protein>
<dbReference type="EC" id="6.2.1.17" evidence="3"/>
<dbReference type="FunFam" id="3.40.50.12780:FF:000011">
    <property type="entry name" value="Acetyl-coenzyme A synthetase 2-like, mitochondrial"/>
    <property type="match status" value="1"/>
</dbReference>
<comment type="catalytic activity">
    <reaction evidence="9">
        <text>propanoate + ATP + CoA = propanoyl-CoA + AMP + diphosphate</text>
        <dbReference type="Rhea" id="RHEA:20373"/>
        <dbReference type="ChEBI" id="CHEBI:17272"/>
        <dbReference type="ChEBI" id="CHEBI:30616"/>
        <dbReference type="ChEBI" id="CHEBI:33019"/>
        <dbReference type="ChEBI" id="CHEBI:57287"/>
        <dbReference type="ChEBI" id="CHEBI:57392"/>
        <dbReference type="ChEBI" id="CHEBI:456215"/>
        <dbReference type="EC" id="6.2.1.17"/>
    </reaction>
    <physiologicalReaction direction="left-to-right" evidence="9">
        <dbReference type="Rhea" id="RHEA:20374"/>
    </physiologicalReaction>
</comment>
<keyword evidence="15" id="KW-1185">Reference proteome</keyword>
<evidence type="ECO:0000256" key="9">
    <source>
        <dbReference type="ARBA" id="ARBA00049004"/>
    </source>
</evidence>
<dbReference type="EnsemblMetazoa" id="CapteT173489">
    <property type="protein sequence ID" value="CapteP173489"/>
    <property type="gene ID" value="CapteG173489"/>
</dbReference>
<evidence type="ECO:0000313" key="14">
    <source>
        <dbReference type="EnsemblMetazoa" id="CapteP173489"/>
    </source>
</evidence>
<comment type="catalytic activity">
    <reaction evidence="8">
        <text>butanoate + ATP + CoA = butanoyl-CoA + AMP + diphosphate</text>
        <dbReference type="Rhea" id="RHEA:46172"/>
        <dbReference type="ChEBI" id="CHEBI:17968"/>
        <dbReference type="ChEBI" id="CHEBI:30616"/>
        <dbReference type="ChEBI" id="CHEBI:33019"/>
        <dbReference type="ChEBI" id="CHEBI:57287"/>
        <dbReference type="ChEBI" id="CHEBI:57371"/>
        <dbReference type="ChEBI" id="CHEBI:456215"/>
    </reaction>
    <physiologicalReaction direction="left-to-right" evidence="8">
        <dbReference type="Rhea" id="RHEA:46173"/>
    </physiologicalReaction>
</comment>
<evidence type="ECO:0000256" key="8">
    <source>
        <dbReference type="ARBA" id="ARBA00047935"/>
    </source>
</evidence>
<dbReference type="GO" id="GO:0003987">
    <property type="term" value="F:acetate-CoA ligase activity"/>
    <property type="evidence" value="ECO:0007669"/>
    <property type="project" value="UniProtKB-EC"/>
</dbReference>
<dbReference type="InterPro" id="IPR025110">
    <property type="entry name" value="AMP-bd_C"/>
</dbReference>
<dbReference type="HOGENOM" id="CLU_000022_3_5_1"/>
<reference evidence="13 15" key="2">
    <citation type="journal article" date="2013" name="Nature">
        <title>Insights into bilaterian evolution from three spiralian genomes.</title>
        <authorList>
            <person name="Simakov O."/>
            <person name="Marletaz F."/>
            <person name="Cho S.J."/>
            <person name="Edsinger-Gonzales E."/>
            <person name="Havlak P."/>
            <person name="Hellsten U."/>
            <person name="Kuo D.H."/>
            <person name="Larsson T."/>
            <person name="Lv J."/>
            <person name="Arendt D."/>
            <person name="Savage R."/>
            <person name="Osoegawa K."/>
            <person name="de Jong P."/>
            <person name="Grimwood J."/>
            <person name="Chapman J.A."/>
            <person name="Shapiro H."/>
            <person name="Aerts A."/>
            <person name="Otillar R.P."/>
            <person name="Terry A.Y."/>
            <person name="Boore J.L."/>
            <person name="Grigoriev I.V."/>
            <person name="Lindberg D.R."/>
            <person name="Seaver E.C."/>
            <person name="Weisblat D.A."/>
            <person name="Putnam N.H."/>
            <person name="Rokhsar D.S."/>
        </authorList>
    </citation>
    <scope>NUCLEOTIDE SEQUENCE</scope>
    <source>
        <strain evidence="13 15">I ESC-2004</strain>
    </source>
</reference>
<dbReference type="OMA" id="FIMGRTD"/>
<dbReference type="PANTHER" id="PTHR43347:SF3">
    <property type="entry name" value="ACYL-COA SYNTHETASE SHORT-CHAIN FAMILY MEMBER 3, MITOCHONDRIAL"/>
    <property type="match status" value="1"/>
</dbReference>
<dbReference type="Pfam" id="PF16177">
    <property type="entry name" value="ACAS_N"/>
    <property type="match status" value="1"/>
</dbReference>
<reference evidence="15" key="1">
    <citation type="submission" date="2012-12" db="EMBL/GenBank/DDBJ databases">
        <authorList>
            <person name="Hellsten U."/>
            <person name="Grimwood J."/>
            <person name="Chapman J.A."/>
            <person name="Shapiro H."/>
            <person name="Aerts A."/>
            <person name="Otillar R.P."/>
            <person name="Terry A.Y."/>
            <person name="Boore J.L."/>
            <person name="Simakov O."/>
            <person name="Marletaz F."/>
            <person name="Cho S.-J."/>
            <person name="Edsinger-Gonzales E."/>
            <person name="Havlak P."/>
            <person name="Kuo D.-H."/>
            <person name="Larsson T."/>
            <person name="Lv J."/>
            <person name="Arendt D."/>
            <person name="Savage R."/>
            <person name="Osoegawa K."/>
            <person name="de Jong P."/>
            <person name="Lindberg D.R."/>
            <person name="Seaver E.C."/>
            <person name="Weisblat D.A."/>
            <person name="Putnam N.H."/>
            <person name="Grigoriev I.V."/>
            <person name="Rokhsar D.S."/>
        </authorList>
    </citation>
    <scope>NUCLEOTIDE SEQUENCE</scope>
    <source>
        <strain evidence="15">I ESC-2004</strain>
    </source>
</reference>
<dbReference type="InterPro" id="IPR032387">
    <property type="entry name" value="ACAS_N"/>
</dbReference>
<evidence type="ECO:0000256" key="3">
    <source>
        <dbReference type="ARBA" id="ARBA00012985"/>
    </source>
</evidence>
<dbReference type="InterPro" id="IPR045851">
    <property type="entry name" value="AMP-bd_C_sf"/>
</dbReference>
<dbReference type="Gene3D" id="3.40.50.12780">
    <property type="entry name" value="N-terminal domain of ligase-like"/>
    <property type="match status" value="1"/>
</dbReference>
<accession>R7U6A9</accession>
<dbReference type="FunCoup" id="R7U6A9">
    <property type="interactions" value="77"/>
</dbReference>
<feature type="domain" description="Acetyl-coenzyme A synthetase N-terminal" evidence="12">
    <location>
        <begin position="69"/>
        <end position="123"/>
    </location>
</feature>
<dbReference type="Pfam" id="PF13193">
    <property type="entry name" value="AMP-binding_C"/>
    <property type="match status" value="1"/>
</dbReference>
<dbReference type="OrthoDB" id="10253869at2759"/>
<dbReference type="Proteomes" id="UP000014760">
    <property type="component" value="Unassembled WGS sequence"/>
</dbReference>
<dbReference type="STRING" id="283909.R7U6A9"/>
<evidence type="ECO:0000256" key="5">
    <source>
        <dbReference type="ARBA" id="ARBA00029726"/>
    </source>
</evidence>
<evidence type="ECO:0000313" key="13">
    <source>
        <dbReference type="EMBL" id="ELU01504.1"/>
    </source>
</evidence>
<dbReference type="Gene3D" id="3.30.300.30">
    <property type="match status" value="1"/>
</dbReference>
<evidence type="ECO:0000256" key="7">
    <source>
        <dbReference type="ARBA" id="ARBA00042755"/>
    </source>
</evidence>
<dbReference type="GO" id="GO:0050218">
    <property type="term" value="F:propionate-CoA ligase activity"/>
    <property type="evidence" value="ECO:0007669"/>
    <property type="project" value="UniProtKB-EC"/>
</dbReference>
<dbReference type="FunFam" id="3.30.300.30:FF:000017">
    <property type="entry name" value="Acyl-CoA synthetase short-chain family member 3"/>
    <property type="match status" value="1"/>
</dbReference>
<dbReference type="InterPro" id="IPR042099">
    <property type="entry name" value="ANL_N_sf"/>
</dbReference>
<dbReference type="GO" id="GO:0005759">
    <property type="term" value="C:mitochondrial matrix"/>
    <property type="evidence" value="ECO:0007669"/>
    <property type="project" value="TreeGrafter"/>
</dbReference>
<comment type="similarity">
    <text evidence="2">Belongs to the ATP-dependent AMP-binding enzyme family.</text>
</comment>
<dbReference type="PANTHER" id="PTHR43347">
    <property type="entry name" value="ACYL-COA SYNTHETASE"/>
    <property type="match status" value="1"/>
</dbReference>
<dbReference type="EC" id="6.2.1.1" evidence="4"/>
<organism evidence="13">
    <name type="scientific">Capitella teleta</name>
    <name type="common">Polychaete worm</name>
    <dbReference type="NCBI Taxonomy" id="283909"/>
    <lineage>
        <taxon>Eukaryota</taxon>
        <taxon>Metazoa</taxon>
        <taxon>Spiralia</taxon>
        <taxon>Lophotrochozoa</taxon>
        <taxon>Annelida</taxon>
        <taxon>Polychaeta</taxon>
        <taxon>Sedentaria</taxon>
        <taxon>Scolecida</taxon>
        <taxon>Capitellidae</taxon>
        <taxon>Capitella</taxon>
    </lineage>
</organism>
<evidence type="ECO:0000259" key="12">
    <source>
        <dbReference type="Pfam" id="PF16177"/>
    </source>
</evidence>
<evidence type="ECO:0000259" key="10">
    <source>
        <dbReference type="Pfam" id="PF00501"/>
    </source>
</evidence>
<evidence type="ECO:0000256" key="4">
    <source>
        <dbReference type="ARBA" id="ARBA00013275"/>
    </source>
</evidence>
<dbReference type="EMBL" id="AMQN01001733">
    <property type="status" value="NOT_ANNOTATED_CDS"/>
    <property type="molecule type" value="Genomic_DNA"/>
</dbReference>
<dbReference type="InterPro" id="IPR020845">
    <property type="entry name" value="AMP-binding_CS"/>
</dbReference>
<dbReference type="AlphaFoldDB" id="R7U6A9"/>
<evidence type="ECO:0000256" key="1">
    <source>
        <dbReference type="ARBA" id="ARBA00001884"/>
    </source>
</evidence>
<dbReference type="PROSITE" id="PS00455">
    <property type="entry name" value="AMP_BINDING"/>
    <property type="match status" value="1"/>
</dbReference>
<reference evidence="14" key="3">
    <citation type="submission" date="2015-06" db="UniProtKB">
        <authorList>
            <consortium name="EnsemblMetazoa"/>
        </authorList>
    </citation>
    <scope>IDENTIFICATION</scope>
</reference>
<gene>
    <name evidence="13" type="ORF">CAPTEDRAFT_173489</name>
</gene>
<dbReference type="EMBL" id="KB305005">
    <property type="protein sequence ID" value="ELU01504.1"/>
    <property type="molecule type" value="Genomic_DNA"/>
</dbReference>
<evidence type="ECO:0000313" key="15">
    <source>
        <dbReference type="Proteomes" id="UP000014760"/>
    </source>
</evidence>
<name>R7U6A9_CAPTE</name>
<comment type="catalytic activity">
    <reaction evidence="1">
        <text>acetate + ATP + CoA = acetyl-CoA + AMP + diphosphate</text>
        <dbReference type="Rhea" id="RHEA:23176"/>
        <dbReference type="ChEBI" id="CHEBI:30089"/>
        <dbReference type="ChEBI" id="CHEBI:30616"/>
        <dbReference type="ChEBI" id="CHEBI:33019"/>
        <dbReference type="ChEBI" id="CHEBI:57287"/>
        <dbReference type="ChEBI" id="CHEBI:57288"/>
        <dbReference type="ChEBI" id="CHEBI:456215"/>
        <dbReference type="EC" id="6.2.1.1"/>
    </reaction>
    <physiologicalReaction direction="left-to-right" evidence="1">
        <dbReference type="Rhea" id="RHEA:23177"/>
    </physiologicalReaction>
</comment>
<evidence type="ECO:0000259" key="11">
    <source>
        <dbReference type="Pfam" id="PF13193"/>
    </source>
</evidence>
<proteinExistence type="inferred from homology"/>
<sequence>MHRCSRSFLQLGRVAKDVISLRFSTSRVTAANSRFGGVSSRKSSAAAGIPSQDNLLHPDYRGIDNPFIYDDAYQRSIENPEEFWGAAAEEIVWEKKWDRVLDNDNPPFTKWFVGGKLNTCYNAVDRHVEAGHGLQVAIIHDSPVTNTIQKITYSELLEKVSLFAGVLAKHDIQKGDRVLIYMPMIPEAIVAMLACARLGALHSLVFGGFASKELATRIDHALPKLVVGANCGVEPNRVIDYKELLDRALDLAAHKPSSCIIFNRTSHEQFSPAPLTVGRDYDYNDEMASASPHDCVAVESSDPAYLLYTSGTTGVPKAVVRPTGGHAVVLNWSMYNLYGVHKREAWFAASDLGWVVGHSYIVYAPLIHGNTTLLYEGKPVGTPNASTYYRMLTDHRIVAMFVAPTAMRALRREDPLGIHAKGYTMDDLRYMFVAGEHCDHETMEWIQAKFRTPVLDNWWQTETGSAISATCVGLGNDLFPTPGVAGKPVPGWNLQVVRKDLSDTDPGELGAIIAKLPLPPNCFSTLFQGEDRFKDLYFKTFPGYYDTMDSGFRDEDGNIAVMARSDDVINVAGHRLSTGQLEEAILEHDDIAECAVIGMPDKLKGQIPIGLIVLKIGVEKPYRQLVKEVISVVRQHVGPVASFKDSIVVKRLPKTRSGKIARSTIAAMVAGKPYKIPVTIEDASVYPEIEEAFRDSGYSVYSRNKEL</sequence>